<proteinExistence type="inferred from homology"/>
<evidence type="ECO:0000256" key="5">
    <source>
        <dbReference type="ARBA" id="ARBA00022801"/>
    </source>
</evidence>
<feature type="binding site" evidence="11">
    <location>
        <begin position="167"/>
        <end position="174"/>
    </location>
    <ligand>
        <name>GTP</name>
        <dbReference type="ChEBI" id="CHEBI:37565"/>
    </ligand>
</feature>
<evidence type="ECO:0000256" key="9">
    <source>
        <dbReference type="ARBA" id="ARBA00048027"/>
    </source>
</evidence>
<dbReference type="GO" id="GO:0006614">
    <property type="term" value="P:SRP-dependent cotranslational protein targeting to membrane"/>
    <property type="evidence" value="ECO:0007669"/>
    <property type="project" value="InterPro"/>
</dbReference>
<dbReference type="HOGENOM" id="CLU_009301_3_0_7"/>
<evidence type="ECO:0000256" key="6">
    <source>
        <dbReference type="ARBA" id="ARBA00023134"/>
    </source>
</evidence>
<comment type="subunit">
    <text evidence="11">Part of the signal recognition particle protein translocation system, which is composed of SRP and FtsY.</text>
</comment>
<dbReference type="SMART" id="SM00962">
    <property type="entry name" value="SRP54"/>
    <property type="match status" value="1"/>
</dbReference>
<keyword evidence="15" id="KW-1185">Reference proteome</keyword>
<dbReference type="InterPro" id="IPR042101">
    <property type="entry name" value="SRP54_N_sf"/>
</dbReference>
<organism evidence="14 15">
    <name type="scientific">Desulfarculus baarsii (strain ATCC 33931 / DSM 2075 / LMG 7858 / VKM B-1802 / 2st14)</name>
    <dbReference type="NCBI Taxonomy" id="644282"/>
    <lineage>
        <taxon>Bacteria</taxon>
        <taxon>Pseudomonadati</taxon>
        <taxon>Thermodesulfobacteriota</taxon>
        <taxon>Desulfarculia</taxon>
        <taxon>Desulfarculales</taxon>
        <taxon>Desulfarculaceae</taxon>
        <taxon>Desulfarculus</taxon>
    </lineage>
</organism>
<keyword evidence="3 11" id="KW-0963">Cytoplasm</keyword>
<dbReference type="Pfam" id="PF02881">
    <property type="entry name" value="SRP54_N"/>
    <property type="match status" value="1"/>
</dbReference>
<dbReference type="EC" id="3.6.5.4" evidence="11"/>
<dbReference type="STRING" id="644282.Deba_1973"/>
<gene>
    <name evidence="11" type="primary">ftsY</name>
    <name evidence="14" type="ordered locus">Deba_1973</name>
</gene>
<dbReference type="eggNOG" id="COG0552">
    <property type="taxonomic scope" value="Bacteria"/>
</dbReference>
<dbReference type="Gene3D" id="3.40.50.300">
    <property type="entry name" value="P-loop containing nucleotide triphosphate hydrolases"/>
    <property type="match status" value="1"/>
</dbReference>
<keyword evidence="6 11" id="KW-0342">GTP-binding</keyword>
<dbReference type="GO" id="GO:0005737">
    <property type="term" value="C:cytoplasm"/>
    <property type="evidence" value="ECO:0007669"/>
    <property type="project" value="UniProtKB-SubCell"/>
</dbReference>
<dbReference type="InterPro" id="IPR004390">
    <property type="entry name" value="SR_rcpt_FtsY"/>
</dbReference>
<reference evidence="14 15" key="1">
    <citation type="journal article" date="2010" name="Stand. Genomic Sci.">
        <title>Complete genome sequence of Desulfarculus baarsii type strain (2st14).</title>
        <authorList>
            <person name="Sun H."/>
            <person name="Spring S."/>
            <person name="Lapidus A."/>
            <person name="Davenport K."/>
            <person name="Del Rio T.G."/>
            <person name="Tice H."/>
            <person name="Nolan M."/>
            <person name="Copeland A."/>
            <person name="Cheng J.F."/>
            <person name="Lucas S."/>
            <person name="Tapia R."/>
            <person name="Goodwin L."/>
            <person name="Pitluck S."/>
            <person name="Ivanova N."/>
            <person name="Pagani I."/>
            <person name="Mavromatis K."/>
            <person name="Ovchinnikova G."/>
            <person name="Pati A."/>
            <person name="Chen A."/>
            <person name="Palaniappan K."/>
            <person name="Hauser L."/>
            <person name="Chang Y.J."/>
            <person name="Jeffries C.D."/>
            <person name="Detter J.C."/>
            <person name="Han C."/>
            <person name="Rohde M."/>
            <person name="Brambilla E."/>
            <person name="Goker M."/>
            <person name="Woyke T."/>
            <person name="Bristow J."/>
            <person name="Eisen J.A."/>
            <person name="Markowitz V."/>
            <person name="Hugenholtz P."/>
            <person name="Kyrpides N.C."/>
            <person name="Klenk H.P."/>
            <person name="Land M."/>
        </authorList>
    </citation>
    <scope>NUCLEOTIDE SEQUENCE [LARGE SCALE GENOMIC DNA]</scope>
    <source>
        <strain evidence="15">ATCC 33931 / DSM 2075 / LMG 7858 / VKM B-1802 / 2st14</strain>
    </source>
</reference>
<feature type="binding site" evidence="11">
    <location>
        <begin position="249"/>
        <end position="253"/>
    </location>
    <ligand>
        <name>GTP</name>
        <dbReference type="ChEBI" id="CHEBI:37565"/>
    </ligand>
</feature>
<dbReference type="NCBIfam" id="TIGR00064">
    <property type="entry name" value="ftsY"/>
    <property type="match status" value="1"/>
</dbReference>
<keyword evidence="4 11" id="KW-0547">Nucleotide-binding</keyword>
<dbReference type="CDD" id="cd17874">
    <property type="entry name" value="FtsY"/>
    <property type="match status" value="1"/>
</dbReference>
<dbReference type="Pfam" id="PF00448">
    <property type="entry name" value="SRP54"/>
    <property type="match status" value="1"/>
</dbReference>
<evidence type="ECO:0000256" key="3">
    <source>
        <dbReference type="ARBA" id="ARBA00022490"/>
    </source>
</evidence>
<keyword evidence="2 11" id="KW-1003">Cell membrane</keyword>
<feature type="compositionally biased region" description="Polar residues" evidence="12">
    <location>
        <begin position="14"/>
        <end position="25"/>
    </location>
</feature>
<protein>
    <recommendedName>
        <fullName evidence="11">Signal recognition particle receptor FtsY</fullName>
        <shortName evidence="11">SRP receptor</shortName>
        <ecNumber evidence="11">3.6.5.4</ecNumber>
    </recommendedName>
</protein>
<dbReference type="Gene3D" id="1.20.120.140">
    <property type="entry name" value="Signal recognition particle SRP54, nucleotide-binding domain"/>
    <property type="match status" value="1"/>
</dbReference>
<keyword evidence="5 11" id="KW-0378">Hydrolase</keyword>
<feature type="region of interest" description="Disordered" evidence="12">
    <location>
        <begin position="1"/>
        <end position="58"/>
    </location>
</feature>
<dbReference type="FunFam" id="1.20.120.140:FF:000002">
    <property type="entry name" value="Signal recognition particle receptor FtsY"/>
    <property type="match status" value="1"/>
</dbReference>
<dbReference type="GO" id="GO:0003924">
    <property type="term" value="F:GTPase activity"/>
    <property type="evidence" value="ECO:0007669"/>
    <property type="project" value="UniProtKB-UniRule"/>
</dbReference>
<dbReference type="GO" id="GO:0005525">
    <property type="term" value="F:GTP binding"/>
    <property type="evidence" value="ECO:0007669"/>
    <property type="project" value="UniProtKB-UniRule"/>
</dbReference>
<dbReference type="PANTHER" id="PTHR43134:SF1">
    <property type="entry name" value="SIGNAL RECOGNITION PARTICLE RECEPTOR SUBUNIT ALPHA"/>
    <property type="match status" value="1"/>
</dbReference>
<dbReference type="SUPFAM" id="SSF52540">
    <property type="entry name" value="P-loop containing nucleoside triphosphate hydrolases"/>
    <property type="match status" value="1"/>
</dbReference>
<comment type="function">
    <text evidence="10">Involved in targeting and insertion of nascent membrane proteins into the cytoplasmic membrane. Acts as a receptor for the complex formed by the signal recognition particle (SRP) and the ribosome-nascent chain (RNC). Interaction with SRP-RNC leads to the transfer of the RNC complex to the Sec translocase for insertion into the membrane, the hydrolysis of GTP by both Ffh and FtsY, and the dissociation of the SRP-FtsY complex into the individual components.</text>
</comment>
<feature type="compositionally biased region" description="Low complexity" evidence="12">
    <location>
        <begin position="26"/>
        <end position="53"/>
    </location>
</feature>
<dbReference type="GO" id="GO:0005047">
    <property type="term" value="F:signal recognition particle binding"/>
    <property type="evidence" value="ECO:0007669"/>
    <property type="project" value="TreeGrafter"/>
</dbReference>
<dbReference type="SUPFAM" id="SSF47364">
    <property type="entry name" value="Domain of the SRP/SRP receptor G-proteins"/>
    <property type="match status" value="1"/>
</dbReference>
<evidence type="ECO:0000259" key="13">
    <source>
        <dbReference type="PROSITE" id="PS00300"/>
    </source>
</evidence>
<feature type="binding site" evidence="11">
    <location>
        <begin position="313"/>
        <end position="316"/>
    </location>
    <ligand>
        <name>GTP</name>
        <dbReference type="ChEBI" id="CHEBI:37565"/>
    </ligand>
</feature>
<dbReference type="SMART" id="SM00963">
    <property type="entry name" value="SRP54_N"/>
    <property type="match status" value="1"/>
</dbReference>
<dbReference type="InterPro" id="IPR036225">
    <property type="entry name" value="SRP/SRP_N"/>
</dbReference>
<dbReference type="GO" id="GO:0005886">
    <property type="term" value="C:plasma membrane"/>
    <property type="evidence" value="ECO:0007669"/>
    <property type="project" value="UniProtKB-SubCell"/>
</dbReference>
<dbReference type="HAMAP" id="MF_00920">
    <property type="entry name" value="FtsY"/>
    <property type="match status" value="1"/>
</dbReference>
<evidence type="ECO:0000256" key="11">
    <source>
        <dbReference type="HAMAP-Rule" id="MF_00920"/>
    </source>
</evidence>
<feature type="domain" description="SRP54-type proteins GTP-binding" evidence="13">
    <location>
        <begin position="334"/>
        <end position="347"/>
    </location>
</feature>
<evidence type="ECO:0000256" key="8">
    <source>
        <dbReference type="ARBA" id="ARBA00023170"/>
    </source>
</evidence>
<keyword evidence="8 11" id="KW-0675">Receptor</keyword>
<evidence type="ECO:0000313" key="15">
    <source>
        <dbReference type="Proteomes" id="UP000009047"/>
    </source>
</evidence>
<comment type="catalytic activity">
    <reaction evidence="9 11">
        <text>GTP + H2O = GDP + phosphate + H(+)</text>
        <dbReference type="Rhea" id="RHEA:19669"/>
        <dbReference type="ChEBI" id="CHEBI:15377"/>
        <dbReference type="ChEBI" id="CHEBI:15378"/>
        <dbReference type="ChEBI" id="CHEBI:37565"/>
        <dbReference type="ChEBI" id="CHEBI:43474"/>
        <dbReference type="ChEBI" id="CHEBI:58189"/>
        <dbReference type="EC" id="3.6.5.4"/>
    </reaction>
</comment>
<comment type="similarity">
    <text evidence="11">Belongs to the GTP-binding SRP family. FtsY subfamily.</text>
</comment>
<dbReference type="InterPro" id="IPR003593">
    <property type="entry name" value="AAA+_ATPase"/>
</dbReference>
<evidence type="ECO:0000256" key="1">
    <source>
        <dbReference type="ARBA" id="ARBA00004413"/>
    </source>
</evidence>
<dbReference type="Proteomes" id="UP000009047">
    <property type="component" value="Chromosome"/>
</dbReference>
<dbReference type="FunFam" id="3.40.50.300:FF:000053">
    <property type="entry name" value="Signal recognition particle receptor FtsY"/>
    <property type="match status" value="1"/>
</dbReference>
<keyword evidence="7 11" id="KW-0472">Membrane</keyword>
<evidence type="ECO:0000256" key="2">
    <source>
        <dbReference type="ARBA" id="ARBA00022475"/>
    </source>
</evidence>
<dbReference type="EMBL" id="CP002085">
    <property type="protein sequence ID" value="ADK85338.1"/>
    <property type="molecule type" value="Genomic_DNA"/>
</dbReference>
<keyword evidence="11" id="KW-0997">Cell inner membrane</keyword>
<dbReference type="InterPro" id="IPR013822">
    <property type="entry name" value="Signal_recog_particl_SRP54_hlx"/>
</dbReference>
<evidence type="ECO:0000256" key="12">
    <source>
        <dbReference type="SAM" id="MobiDB-lite"/>
    </source>
</evidence>
<comment type="subcellular location">
    <subcellularLocation>
        <location evidence="11">Cell inner membrane</location>
        <topology evidence="11">Peripheral membrane protein</topology>
        <orientation evidence="11">Cytoplasmic side</orientation>
    </subcellularLocation>
    <subcellularLocation>
        <location evidence="11">Cytoplasm</location>
    </subcellularLocation>
    <subcellularLocation>
        <location evidence="1">Cell membrane</location>
        <topology evidence="1">Peripheral membrane protein</topology>
        <orientation evidence="1">Cytoplasmic side</orientation>
    </subcellularLocation>
</comment>
<evidence type="ECO:0000256" key="10">
    <source>
        <dbReference type="ARBA" id="ARBA00053570"/>
    </source>
</evidence>
<dbReference type="InterPro" id="IPR027417">
    <property type="entry name" value="P-loop_NTPase"/>
</dbReference>
<name>E1QL73_DESB2</name>
<sequence length="361" mass="37877">MGIFGFGRKKKQQQADQAIETGQSQAPVAAEAAVDEAAPPAAVSDAPATSVSDPAPEARKKGLLARLAERLGKTREKISGSIDKIAIGRKIDDEVLDELEEVLVTADLGVKTTAELIGGLRGKVRRKELADAEALKGALRAGIEEIFGRTAAPPAMTAKPHVIMVVGVNGVGKTTTIGKLASHLSAQGKKVMLGAADTFRAAAAEQLEIWAQRVGCPIVRQKEGADPSAVAYDTVEAAVGRGVDVAIIDTAGRLHTKVNLMDELRKIHRVIGKKMDGAPHEVILVLDATTGQNALNQAKMFNEAVQLTGLILTKLDGTAKGGVAVAIAGELKLPICYVGVGEHLDDLRPFDAREFAEAIFG</sequence>
<dbReference type="InterPro" id="IPR000897">
    <property type="entry name" value="SRP54_GTPase_dom"/>
</dbReference>
<dbReference type="PROSITE" id="PS00300">
    <property type="entry name" value="SRP54"/>
    <property type="match status" value="1"/>
</dbReference>
<dbReference type="SMART" id="SM00382">
    <property type="entry name" value="AAA"/>
    <property type="match status" value="1"/>
</dbReference>
<dbReference type="AlphaFoldDB" id="E1QL73"/>
<evidence type="ECO:0000313" key="14">
    <source>
        <dbReference type="EMBL" id="ADK85338.1"/>
    </source>
</evidence>
<evidence type="ECO:0000256" key="7">
    <source>
        <dbReference type="ARBA" id="ARBA00023136"/>
    </source>
</evidence>
<evidence type="ECO:0000256" key="4">
    <source>
        <dbReference type="ARBA" id="ARBA00022741"/>
    </source>
</evidence>
<dbReference type="KEGG" id="dbr:Deba_1973"/>
<dbReference type="PANTHER" id="PTHR43134">
    <property type="entry name" value="SIGNAL RECOGNITION PARTICLE RECEPTOR SUBUNIT ALPHA"/>
    <property type="match status" value="1"/>
</dbReference>
<accession>E1QL73</accession>